<accession>A0ACC3SQC8</accession>
<name>A0ACC3SQC8_LIPKO</name>
<protein>
    <submittedName>
        <fullName evidence="1">Uncharacterized protein</fullName>
    </submittedName>
</protein>
<dbReference type="EMBL" id="MU971565">
    <property type="protein sequence ID" value="KAK9233861.1"/>
    <property type="molecule type" value="Genomic_DNA"/>
</dbReference>
<evidence type="ECO:0000313" key="1">
    <source>
        <dbReference type="EMBL" id="KAK9233861.1"/>
    </source>
</evidence>
<gene>
    <name evidence="1" type="ORF">V1525DRAFT_415004</name>
</gene>
<sequence>MSSNIYSVAAKARQSRPIDPSEPFDVSSVKGKTILITGGGSGFGAAFFRKWAAAGANVIIGDVDDSKGESIVRAVRIATDNNNHHFIHCDVTDWQSQVSFFKAATKLSPHGGIDAVVANAGISDLNPTFNTPKNLDMDEPPKPNMQVIDVNLVGVLYTTHLALFYLPRNPGSQPVDPNKRLGGADQSSRDRHLLLIGSLASLCPIPHQTLYGTAKHGVMGLFRSLRCTAFTSGVRVNLICPYFVETPIINGPGRAVLAGANLAKIEDVVEAASRLMSDTSINGRSLVVGPPLKLVETEEGEWQYSGRDQNGISTEVSLWEVHADDLENTDVFIRRIVHLMNAAHEMNGWLKWTKDLGRALLIMVEDTTRISYWRRRN</sequence>
<comment type="caution">
    <text evidence="1">The sequence shown here is derived from an EMBL/GenBank/DDBJ whole genome shotgun (WGS) entry which is preliminary data.</text>
</comment>
<dbReference type="Proteomes" id="UP001433508">
    <property type="component" value="Unassembled WGS sequence"/>
</dbReference>
<reference evidence="2" key="1">
    <citation type="journal article" date="2024" name="Front. Bioeng. Biotechnol.">
        <title>Genome-scale model development and genomic sequencing of the oleaginous clade Lipomyces.</title>
        <authorList>
            <person name="Czajka J.J."/>
            <person name="Han Y."/>
            <person name="Kim J."/>
            <person name="Mondo S.J."/>
            <person name="Hofstad B.A."/>
            <person name="Robles A."/>
            <person name="Haridas S."/>
            <person name="Riley R."/>
            <person name="LaButti K."/>
            <person name="Pangilinan J."/>
            <person name="Andreopoulos W."/>
            <person name="Lipzen A."/>
            <person name="Yan J."/>
            <person name="Wang M."/>
            <person name="Ng V."/>
            <person name="Grigoriev I.V."/>
            <person name="Spatafora J.W."/>
            <person name="Magnuson J.K."/>
            <person name="Baker S.E."/>
            <person name="Pomraning K.R."/>
        </authorList>
    </citation>
    <scope>NUCLEOTIDE SEQUENCE [LARGE SCALE GENOMIC DNA]</scope>
    <source>
        <strain evidence="2">CBS 7786</strain>
    </source>
</reference>
<keyword evidence="2" id="KW-1185">Reference proteome</keyword>
<evidence type="ECO:0000313" key="2">
    <source>
        <dbReference type="Proteomes" id="UP001433508"/>
    </source>
</evidence>
<proteinExistence type="predicted"/>
<organism evidence="1 2">
    <name type="scientific">Lipomyces kononenkoae</name>
    <name type="common">Yeast</name>
    <dbReference type="NCBI Taxonomy" id="34357"/>
    <lineage>
        <taxon>Eukaryota</taxon>
        <taxon>Fungi</taxon>
        <taxon>Dikarya</taxon>
        <taxon>Ascomycota</taxon>
        <taxon>Saccharomycotina</taxon>
        <taxon>Lipomycetes</taxon>
        <taxon>Lipomycetales</taxon>
        <taxon>Lipomycetaceae</taxon>
        <taxon>Lipomyces</taxon>
    </lineage>
</organism>